<evidence type="ECO:0000256" key="4">
    <source>
        <dbReference type="ARBA" id="ARBA00022989"/>
    </source>
</evidence>
<accession>A0A3D9YV06</accession>
<organism evidence="7 8">
    <name type="scientific">Methylovirgula ligni</name>
    <dbReference type="NCBI Taxonomy" id="569860"/>
    <lineage>
        <taxon>Bacteria</taxon>
        <taxon>Pseudomonadati</taxon>
        <taxon>Pseudomonadota</taxon>
        <taxon>Alphaproteobacteria</taxon>
        <taxon>Hyphomicrobiales</taxon>
        <taxon>Beijerinckiaceae</taxon>
        <taxon>Methylovirgula</taxon>
    </lineage>
</organism>
<feature type="transmembrane region" description="Helical" evidence="6">
    <location>
        <begin position="433"/>
        <end position="457"/>
    </location>
</feature>
<keyword evidence="4 6" id="KW-1133">Transmembrane helix</keyword>
<feature type="transmembrane region" description="Helical" evidence="6">
    <location>
        <begin position="32"/>
        <end position="51"/>
    </location>
</feature>
<dbReference type="PANTHER" id="PTHR30250:SF11">
    <property type="entry name" value="O-ANTIGEN TRANSPORTER-RELATED"/>
    <property type="match status" value="1"/>
</dbReference>
<dbReference type="GO" id="GO:0005886">
    <property type="term" value="C:plasma membrane"/>
    <property type="evidence" value="ECO:0007669"/>
    <property type="project" value="UniProtKB-SubCell"/>
</dbReference>
<feature type="transmembrane region" description="Helical" evidence="6">
    <location>
        <begin position="247"/>
        <end position="267"/>
    </location>
</feature>
<dbReference type="Pfam" id="PF13440">
    <property type="entry name" value="Polysacc_synt_3"/>
    <property type="match status" value="1"/>
</dbReference>
<feature type="transmembrane region" description="Helical" evidence="6">
    <location>
        <begin position="100"/>
        <end position="119"/>
    </location>
</feature>
<evidence type="ECO:0000256" key="6">
    <source>
        <dbReference type="SAM" id="Phobius"/>
    </source>
</evidence>
<feature type="transmembrane region" description="Helical" evidence="6">
    <location>
        <begin position="321"/>
        <end position="342"/>
    </location>
</feature>
<dbReference type="EMBL" id="QUMO01000003">
    <property type="protein sequence ID" value="REF86410.1"/>
    <property type="molecule type" value="Genomic_DNA"/>
</dbReference>
<evidence type="ECO:0000256" key="5">
    <source>
        <dbReference type="ARBA" id="ARBA00023136"/>
    </source>
</evidence>
<gene>
    <name evidence="7" type="ORF">DES32_2462</name>
</gene>
<dbReference type="Proteomes" id="UP000256900">
    <property type="component" value="Unassembled WGS sequence"/>
</dbReference>
<keyword evidence="2" id="KW-1003">Cell membrane</keyword>
<feature type="transmembrane region" description="Helical" evidence="6">
    <location>
        <begin position="279"/>
        <end position="301"/>
    </location>
</feature>
<comment type="caution">
    <text evidence="7">The sequence shown here is derived from an EMBL/GenBank/DDBJ whole genome shotgun (WGS) entry which is preliminary data.</text>
</comment>
<comment type="subcellular location">
    <subcellularLocation>
        <location evidence="1">Cell membrane</location>
        <topology evidence="1">Multi-pass membrane protein</topology>
    </subcellularLocation>
</comment>
<name>A0A3D9YV06_9HYPH</name>
<evidence type="ECO:0000256" key="3">
    <source>
        <dbReference type="ARBA" id="ARBA00022692"/>
    </source>
</evidence>
<protein>
    <submittedName>
        <fullName evidence="7">O-antigen/teichoic acid export membrane protein</fullName>
    </submittedName>
</protein>
<feature type="transmembrane region" description="Helical" evidence="6">
    <location>
        <begin position="375"/>
        <end position="397"/>
    </location>
</feature>
<feature type="transmembrane region" description="Helical" evidence="6">
    <location>
        <begin position="72"/>
        <end position="94"/>
    </location>
</feature>
<feature type="transmembrane region" description="Helical" evidence="6">
    <location>
        <begin position="202"/>
        <end position="220"/>
    </location>
</feature>
<reference evidence="7 8" key="1">
    <citation type="submission" date="2018-08" db="EMBL/GenBank/DDBJ databases">
        <title>Genomic Encyclopedia of Type Strains, Phase IV (KMG-IV): sequencing the most valuable type-strain genomes for metagenomic binning, comparative biology and taxonomic classification.</title>
        <authorList>
            <person name="Goeker M."/>
        </authorList>
    </citation>
    <scope>NUCLEOTIDE SEQUENCE [LARGE SCALE GENOMIC DNA]</scope>
    <source>
        <strain evidence="7 8">BW863</strain>
    </source>
</reference>
<keyword evidence="3 6" id="KW-0812">Transmembrane</keyword>
<feature type="transmembrane region" description="Helical" evidence="6">
    <location>
        <begin position="349"/>
        <end position="369"/>
    </location>
</feature>
<keyword evidence="5 6" id="KW-0472">Membrane</keyword>
<evidence type="ECO:0000256" key="1">
    <source>
        <dbReference type="ARBA" id="ARBA00004651"/>
    </source>
</evidence>
<proteinExistence type="predicted"/>
<dbReference type="PANTHER" id="PTHR30250">
    <property type="entry name" value="PST FAMILY PREDICTED COLANIC ACID TRANSPORTER"/>
    <property type="match status" value="1"/>
</dbReference>
<evidence type="ECO:0000256" key="2">
    <source>
        <dbReference type="ARBA" id="ARBA00022475"/>
    </source>
</evidence>
<dbReference type="InterPro" id="IPR050833">
    <property type="entry name" value="Poly_Biosynth_Transport"/>
</dbReference>
<evidence type="ECO:0000313" key="8">
    <source>
        <dbReference type="Proteomes" id="UP000256900"/>
    </source>
</evidence>
<keyword evidence="8" id="KW-1185">Reference proteome</keyword>
<dbReference type="AlphaFoldDB" id="A0A3D9YV06"/>
<dbReference type="RefSeq" id="WP_115836951.1">
    <property type="nucleotide sequence ID" value="NZ_CP025086.1"/>
</dbReference>
<sequence length="479" mass="51127">MRVLAAFVFNVLCNFAIGLLVAKFLGPAEYGRFALAFAVAVAVQTGFFDCLRLGATRFYSERVRKEDPTLRATLDVTFIVIALSMSVAASLLFLSGAHFTLSNSLIALALICAVSNGVFDYNTALVRARFHDRLYTRLILVKNALALVLTGGGAFLFGSAKMALIGTIISMSGAVITARAALRDHDAKRAHASRAIAKSILAYSMPIVLANVLYLAIPLANRSIIATLYGFSETGQFSLAYDLGSKAIQAIGSALDVVLFQIAVALHDEHGPSPAKDQVARNMAIVIAIVLPACTGIWLTLPSIQHVIVPLAYRGPFAKLLTLMMAGLFSSALILFAISPIFQIAKRTAPLIAAAVIACIVDALLILVLPRNPDASSFAIAQTGAYMSALVALIVMAKFTKPQWPRLRDLALAVLGTAAMAAALLPLREHNPGFLTLAVQVLAGTLIYTLFICYFDIAGLREIIIARLRPILARLQASS</sequence>
<feature type="transmembrane region" description="Helical" evidence="6">
    <location>
        <begin position="139"/>
        <end position="157"/>
    </location>
</feature>
<dbReference type="OrthoDB" id="8149983at2"/>
<feature type="transmembrane region" description="Helical" evidence="6">
    <location>
        <begin position="163"/>
        <end position="182"/>
    </location>
</feature>
<feature type="transmembrane region" description="Helical" evidence="6">
    <location>
        <begin position="409"/>
        <end position="427"/>
    </location>
</feature>
<evidence type="ECO:0000313" key="7">
    <source>
        <dbReference type="EMBL" id="REF86410.1"/>
    </source>
</evidence>